<sequence>HLSHLFDIPMNCTALKRKKNTKSQTYLNAIERYANIKGVFQISNNESIKNKRILLVDDIVTTGATLYECSKTLRRAGASQVISLTIGRPTVLGQ</sequence>
<dbReference type="InterPro" id="IPR051910">
    <property type="entry name" value="ComF/GntX_DNA_util-trans"/>
</dbReference>
<evidence type="ECO:0000256" key="1">
    <source>
        <dbReference type="ARBA" id="ARBA00008007"/>
    </source>
</evidence>
<reference evidence="4" key="1">
    <citation type="submission" date="2017-09" db="EMBL/GenBank/DDBJ databases">
        <title>Depth-based differentiation of microbial function through sediment-hosted aquifers and enrichment of novel symbionts in the deep terrestrial subsurface.</title>
        <authorList>
            <person name="Probst A.J."/>
            <person name="Ladd B."/>
            <person name="Jarett J.K."/>
            <person name="Geller-Mcgrath D.E."/>
            <person name="Sieber C.M.K."/>
            <person name="Emerson J.B."/>
            <person name="Anantharaman K."/>
            <person name="Thomas B.C."/>
            <person name="Malmstrom R."/>
            <person name="Stieglmeier M."/>
            <person name="Klingl A."/>
            <person name="Woyke T."/>
            <person name="Ryan C.M."/>
            <person name="Banfield J.F."/>
        </authorList>
    </citation>
    <scope>NUCLEOTIDE SEQUENCE [LARGE SCALE GENOMIC DNA]</scope>
</reference>
<evidence type="ECO:0000313" key="4">
    <source>
        <dbReference type="Proteomes" id="UP000230136"/>
    </source>
</evidence>
<proteinExistence type="inferred from homology"/>
<comment type="caution">
    <text evidence="3">The sequence shown here is derived from an EMBL/GenBank/DDBJ whole genome shotgun (WGS) entry which is preliminary data.</text>
</comment>
<organism evidence="3 4">
    <name type="scientific">Candidatus Komeilibacteria bacterium CG_4_9_14_0_8_um_filter_36_9</name>
    <dbReference type="NCBI Taxonomy" id="1974473"/>
    <lineage>
        <taxon>Bacteria</taxon>
        <taxon>Candidatus Komeiliibacteriota</taxon>
    </lineage>
</organism>
<name>A0A2M8DS12_9BACT</name>
<dbReference type="Proteomes" id="UP000230136">
    <property type="component" value="Unassembled WGS sequence"/>
</dbReference>
<dbReference type="CDD" id="cd06223">
    <property type="entry name" value="PRTases_typeI"/>
    <property type="match status" value="1"/>
</dbReference>
<comment type="similarity">
    <text evidence="1">Belongs to the ComF/GntX family.</text>
</comment>
<dbReference type="EMBL" id="PFSY01000044">
    <property type="protein sequence ID" value="PJC02149.1"/>
    <property type="molecule type" value="Genomic_DNA"/>
</dbReference>
<feature type="domain" description="Phosphoribosyltransferase" evidence="2">
    <location>
        <begin position="6"/>
        <end position="85"/>
    </location>
</feature>
<gene>
    <name evidence="3" type="ORF">CO073_00965</name>
</gene>
<dbReference type="Gene3D" id="3.40.50.2020">
    <property type="match status" value="1"/>
</dbReference>
<accession>A0A2M8DS12</accession>
<dbReference type="SUPFAM" id="SSF53271">
    <property type="entry name" value="PRTase-like"/>
    <property type="match status" value="1"/>
</dbReference>
<feature type="non-terminal residue" evidence="3">
    <location>
        <position position="1"/>
    </location>
</feature>
<dbReference type="AlphaFoldDB" id="A0A2M8DS12"/>
<dbReference type="InterPro" id="IPR029057">
    <property type="entry name" value="PRTase-like"/>
</dbReference>
<evidence type="ECO:0000259" key="2">
    <source>
        <dbReference type="Pfam" id="PF00156"/>
    </source>
</evidence>
<protein>
    <recommendedName>
        <fullName evidence="2">Phosphoribosyltransferase domain-containing protein</fullName>
    </recommendedName>
</protein>
<dbReference type="InterPro" id="IPR000836">
    <property type="entry name" value="PRTase_dom"/>
</dbReference>
<dbReference type="PANTHER" id="PTHR47505">
    <property type="entry name" value="DNA UTILIZATION PROTEIN YHGH"/>
    <property type="match status" value="1"/>
</dbReference>
<dbReference type="PANTHER" id="PTHR47505:SF1">
    <property type="entry name" value="DNA UTILIZATION PROTEIN YHGH"/>
    <property type="match status" value="1"/>
</dbReference>
<evidence type="ECO:0000313" key="3">
    <source>
        <dbReference type="EMBL" id="PJC02149.1"/>
    </source>
</evidence>
<dbReference type="Pfam" id="PF00156">
    <property type="entry name" value="Pribosyltran"/>
    <property type="match status" value="1"/>
</dbReference>